<dbReference type="CDD" id="cd21173">
    <property type="entry name" value="NucC-like"/>
    <property type="match status" value="1"/>
</dbReference>
<proteinExistence type="predicted"/>
<dbReference type="RefSeq" id="WP_135770399.1">
    <property type="nucleotide sequence ID" value="NZ_RQFT01000005.1"/>
</dbReference>
<sequence length="296" mass="33993">MTLPIQNKLKEFFKAKHGELMALSKQAITGNSNINGNHRELIIDRYLREILPKRFDIGSGIVHGMISESSQSDVVIWDSHNYPSIKMQGNSIYFTESVRACVEVKTNFNQDELSDLKLKTDKLRETNIAKHYHPTIKEELQRIEQSIYELQSGIVQSGMLIIPDRSASIGFFFNGGKKYSIDKLTKEEIEVLDDDWPDLIILLEAGVVIFKYIEEKNVIINGEERIIDTPYLKQINCGEDSLLLFTAKLLSLLSERVVNIENYSYFEDYTAGIFNSLPSIKIEYPIKRFLPGTRYL</sequence>
<dbReference type="Proteomes" id="UP000297641">
    <property type="component" value="Unassembled WGS sequence"/>
</dbReference>
<evidence type="ECO:0000313" key="3">
    <source>
        <dbReference type="Proteomes" id="UP000297641"/>
    </source>
</evidence>
<reference evidence="2 3" key="1">
    <citation type="journal article" date="2019" name="PLoS Negl. Trop. Dis.">
        <title>Revisiting the worldwide diversity of Leptospira species in the environment.</title>
        <authorList>
            <person name="Vincent A.T."/>
            <person name="Schiettekatte O."/>
            <person name="Bourhy P."/>
            <person name="Veyrier F.J."/>
            <person name="Picardeau M."/>
        </authorList>
    </citation>
    <scope>NUCLEOTIDE SEQUENCE [LARGE SCALE GENOMIC DNA]</scope>
    <source>
        <strain evidence="2 3">201800273</strain>
    </source>
</reference>
<gene>
    <name evidence="2" type="ORF">EHQ43_06065</name>
</gene>
<dbReference type="AlphaFoldDB" id="A0A7I0IR52"/>
<dbReference type="InterPro" id="IPR046537">
    <property type="entry name" value="DUF6602"/>
</dbReference>
<evidence type="ECO:0000259" key="1">
    <source>
        <dbReference type="Pfam" id="PF20247"/>
    </source>
</evidence>
<dbReference type="Pfam" id="PF20247">
    <property type="entry name" value="DUF6602"/>
    <property type="match status" value="1"/>
</dbReference>
<dbReference type="EMBL" id="RQFT01000005">
    <property type="protein sequence ID" value="TGL07494.1"/>
    <property type="molecule type" value="Genomic_DNA"/>
</dbReference>
<accession>A0A7I0IR52</accession>
<comment type="caution">
    <text evidence="2">The sequence shown here is derived from an EMBL/GenBank/DDBJ whole genome shotgun (WGS) entry which is preliminary data.</text>
</comment>
<name>A0A7I0IR52_9LEPT</name>
<feature type="domain" description="DUF6602" evidence="1">
    <location>
        <begin position="29"/>
        <end position="122"/>
    </location>
</feature>
<protein>
    <recommendedName>
        <fullName evidence="1">DUF6602 domain-containing protein</fullName>
    </recommendedName>
</protein>
<evidence type="ECO:0000313" key="2">
    <source>
        <dbReference type="EMBL" id="TGL07494.1"/>
    </source>
</evidence>
<organism evidence="2 3">
    <name type="scientific">Leptospira bouyouniensis</name>
    <dbReference type="NCBI Taxonomy" id="2484911"/>
    <lineage>
        <taxon>Bacteria</taxon>
        <taxon>Pseudomonadati</taxon>
        <taxon>Spirochaetota</taxon>
        <taxon>Spirochaetia</taxon>
        <taxon>Leptospirales</taxon>
        <taxon>Leptospiraceae</taxon>
        <taxon>Leptospira</taxon>
    </lineage>
</organism>